<dbReference type="Proteomes" id="UP000663852">
    <property type="component" value="Unassembled WGS sequence"/>
</dbReference>
<dbReference type="AlphaFoldDB" id="A0A815TSR5"/>
<proteinExistence type="predicted"/>
<evidence type="ECO:0000313" key="3">
    <source>
        <dbReference type="Proteomes" id="UP000663852"/>
    </source>
</evidence>
<evidence type="ECO:0000256" key="1">
    <source>
        <dbReference type="SAM" id="Phobius"/>
    </source>
</evidence>
<protein>
    <submittedName>
        <fullName evidence="2">Uncharacterized protein</fullName>
    </submittedName>
</protein>
<comment type="caution">
    <text evidence="2">The sequence shown here is derived from an EMBL/GenBank/DDBJ whole genome shotgun (WGS) entry which is preliminary data.</text>
</comment>
<sequence length="256" mass="28814">MALCHTLALGQFVDGQFVDGQFVADNSSPGQFVDGQFVAWTIRRHHNIINWQHYICENVGCNFELSALCDPRLLWHGRFQPVKFVFRPFPCPRIPAGIRRQRTCRNLLESAKTVPESRRTVPEPTQISTDPVAGMIDLGCMGPYVSKVSNYDTQIITYNWCDAAKLLEQITAVINEKVRNGVHKLVSIRAVHNTVMLINMLLFLLMIVAIVIWCLFQHCRSTAVAISVVDEPPAYSIDTPASAKKSPEKNEDGYKV</sequence>
<evidence type="ECO:0000313" key="2">
    <source>
        <dbReference type="EMBL" id="CAF1506193.1"/>
    </source>
</evidence>
<organism evidence="2 3">
    <name type="scientific">Adineta ricciae</name>
    <name type="common">Rotifer</name>
    <dbReference type="NCBI Taxonomy" id="249248"/>
    <lineage>
        <taxon>Eukaryota</taxon>
        <taxon>Metazoa</taxon>
        <taxon>Spiralia</taxon>
        <taxon>Gnathifera</taxon>
        <taxon>Rotifera</taxon>
        <taxon>Eurotatoria</taxon>
        <taxon>Bdelloidea</taxon>
        <taxon>Adinetida</taxon>
        <taxon>Adinetidae</taxon>
        <taxon>Adineta</taxon>
    </lineage>
</organism>
<name>A0A815TSR5_ADIRI</name>
<keyword evidence="1" id="KW-0812">Transmembrane</keyword>
<feature type="transmembrane region" description="Helical" evidence="1">
    <location>
        <begin position="196"/>
        <end position="216"/>
    </location>
</feature>
<accession>A0A815TSR5</accession>
<gene>
    <name evidence="2" type="ORF">EDS130_LOCUS42947</name>
</gene>
<keyword evidence="1" id="KW-0472">Membrane</keyword>
<keyword evidence="1" id="KW-1133">Transmembrane helix</keyword>
<reference evidence="2" key="1">
    <citation type="submission" date="2021-02" db="EMBL/GenBank/DDBJ databases">
        <authorList>
            <person name="Nowell W R."/>
        </authorList>
    </citation>
    <scope>NUCLEOTIDE SEQUENCE</scope>
</reference>
<dbReference type="EMBL" id="CAJNOJ010000664">
    <property type="protein sequence ID" value="CAF1506193.1"/>
    <property type="molecule type" value="Genomic_DNA"/>
</dbReference>